<evidence type="ECO:0000256" key="1">
    <source>
        <dbReference type="SAM" id="Coils"/>
    </source>
</evidence>
<evidence type="ECO:0000313" key="3">
    <source>
        <dbReference type="EMBL" id="GJS76344.1"/>
    </source>
</evidence>
<keyword evidence="1" id="KW-0175">Coiled coil</keyword>
<feature type="compositionally biased region" description="Basic and acidic residues" evidence="2">
    <location>
        <begin position="217"/>
        <end position="231"/>
    </location>
</feature>
<evidence type="ECO:0000256" key="2">
    <source>
        <dbReference type="SAM" id="MobiDB-lite"/>
    </source>
</evidence>
<keyword evidence="4" id="KW-1185">Reference proteome</keyword>
<protein>
    <submittedName>
        <fullName evidence="3">Uncharacterized protein</fullName>
    </submittedName>
</protein>
<accession>A0ABQ4YEZ8</accession>
<comment type="caution">
    <text evidence="3">The sequence shown here is derived from an EMBL/GenBank/DDBJ whole genome shotgun (WGS) entry which is preliminary data.</text>
</comment>
<dbReference type="EMBL" id="BQNB010010369">
    <property type="protein sequence ID" value="GJS76344.1"/>
    <property type="molecule type" value="Genomic_DNA"/>
</dbReference>
<evidence type="ECO:0000313" key="4">
    <source>
        <dbReference type="Proteomes" id="UP001151760"/>
    </source>
</evidence>
<reference evidence="3" key="2">
    <citation type="submission" date="2022-01" db="EMBL/GenBank/DDBJ databases">
        <authorList>
            <person name="Yamashiro T."/>
            <person name="Shiraishi A."/>
            <person name="Satake H."/>
            <person name="Nakayama K."/>
        </authorList>
    </citation>
    <scope>NUCLEOTIDE SEQUENCE</scope>
</reference>
<reference evidence="3" key="1">
    <citation type="journal article" date="2022" name="Int. J. Mol. Sci.">
        <title>Draft Genome of Tanacetum Coccineum: Genomic Comparison of Closely Related Tanacetum-Family Plants.</title>
        <authorList>
            <person name="Yamashiro T."/>
            <person name="Shiraishi A."/>
            <person name="Nakayama K."/>
            <person name="Satake H."/>
        </authorList>
    </citation>
    <scope>NUCLEOTIDE SEQUENCE</scope>
</reference>
<dbReference type="Proteomes" id="UP001151760">
    <property type="component" value="Unassembled WGS sequence"/>
</dbReference>
<gene>
    <name evidence="3" type="ORF">Tco_0726225</name>
</gene>
<organism evidence="3 4">
    <name type="scientific">Tanacetum coccineum</name>
    <dbReference type="NCBI Taxonomy" id="301880"/>
    <lineage>
        <taxon>Eukaryota</taxon>
        <taxon>Viridiplantae</taxon>
        <taxon>Streptophyta</taxon>
        <taxon>Embryophyta</taxon>
        <taxon>Tracheophyta</taxon>
        <taxon>Spermatophyta</taxon>
        <taxon>Magnoliopsida</taxon>
        <taxon>eudicotyledons</taxon>
        <taxon>Gunneridae</taxon>
        <taxon>Pentapetalae</taxon>
        <taxon>asterids</taxon>
        <taxon>campanulids</taxon>
        <taxon>Asterales</taxon>
        <taxon>Asteraceae</taxon>
        <taxon>Asteroideae</taxon>
        <taxon>Anthemideae</taxon>
        <taxon>Anthemidinae</taxon>
        <taxon>Tanacetum</taxon>
    </lineage>
</organism>
<sequence length="243" mass="27675">MVEHDDEIKGLGEINLDLQSGTHKVIEKLSQEKVSQQEALEKFKWKVVRDHEIKVLGEVNVELESGSKKLREKLSQEEDTEEEAFEEFSSTLDNVLEKLSQENESPDDFYGLMYDTDDDASISGKSCEHFGWDWDSPGTEVDWQDDPLHETEDLFVGLDQPIQLVVSQNNVHEGVAEEVIEMANDQAEALSSDKEVTDECLDDEQVGESRPSKRIRVTKEEMSRIKSQKKPDKDPLVLFVFGS</sequence>
<proteinExistence type="predicted"/>
<feature type="coiled-coil region" evidence="1">
    <location>
        <begin position="26"/>
        <end position="87"/>
    </location>
</feature>
<feature type="region of interest" description="Disordered" evidence="2">
    <location>
        <begin position="190"/>
        <end position="231"/>
    </location>
</feature>
<name>A0ABQ4YEZ8_9ASTR</name>